<evidence type="ECO:0000256" key="2">
    <source>
        <dbReference type="ARBA" id="ARBA00023125"/>
    </source>
</evidence>
<dbReference type="Proteomes" id="UP001207742">
    <property type="component" value="Unassembled WGS sequence"/>
</dbReference>
<organism evidence="5 6">
    <name type="scientific">Chitinophaga nivalis</name>
    <dbReference type="NCBI Taxonomy" id="2991709"/>
    <lineage>
        <taxon>Bacteria</taxon>
        <taxon>Pseudomonadati</taxon>
        <taxon>Bacteroidota</taxon>
        <taxon>Chitinophagia</taxon>
        <taxon>Chitinophagales</taxon>
        <taxon>Chitinophagaceae</taxon>
        <taxon>Chitinophaga</taxon>
    </lineage>
</organism>
<dbReference type="InterPro" id="IPR018062">
    <property type="entry name" value="HTH_AraC-typ_CS"/>
</dbReference>
<dbReference type="InterPro" id="IPR020449">
    <property type="entry name" value="Tscrpt_reg_AraC-type_HTH"/>
</dbReference>
<dbReference type="PANTHER" id="PTHR47893">
    <property type="entry name" value="REGULATORY PROTEIN PCHR"/>
    <property type="match status" value="1"/>
</dbReference>
<comment type="caution">
    <text evidence="5">The sequence shown here is derived from an EMBL/GenBank/DDBJ whole genome shotgun (WGS) entry which is preliminary data.</text>
</comment>
<gene>
    <name evidence="5" type="ORF">OL497_18815</name>
</gene>
<proteinExistence type="predicted"/>
<evidence type="ECO:0000313" key="6">
    <source>
        <dbReference type="Proteomes" id="UP001207742"/>
    </source>
</evidence>
<dbReference type="EMBL" id="JAPDNS010000002">
    <property type="protein sequence ID" value="MCW3485962.1"/>
    <property type="molecule type" value="Genomic_DNA"/>
</dbReference>
<keyword evidence="3" id="KW-0804">Transcription</keyword>
<dbReference type="InterPro" id="IPR018060">
    <property type="entry name" value="HTH_AraC"/>
</dbReference>
<evidence type="ECO:0000256" key="3">
    <source>
        <dbReference type="ARBA" id="ARBA00023163"/>
    </source>
</evidence>
<dbReference type="Gene3D" id="1.10.10.60">
    <property type="entry name" value="Homeodomain-like"/>
    <property type="match status" value="1"/>
</dbReference>
<evidence type="ECO:0000256" key="1">
    <source>
        <dbReference type="ARBA" id="ARBA00023015"/>
    </source>
</evidence>
<dbReference type="SUPFAM" id="SSF46689">
    <property type="entry name" value="Homeodomain-like"/>
    <property type="match status" value="2"/>
</dbReference>
<feature type="domain" description="HTH araC/xylS-type" evidence="4">
    <location>
        <begin position="236"/>
        <end position="333"/>
    </location>
</feature>
<dbReference type="RefSeq" id="WP_264732779.1">
    <property type="nucleotide sequence ID" value="NZ_JAPDNR010000001.1"/>
</dbReference>
<keyword evidence="2" id="KW-0238">DNA-binding</keyword>
<dbReference type="PANTHER" id="PTHR47893:SF1">
    <property type="entry name" value="REGULATORY PROTEIN PCHR"/>
    <property type="match status" value="1"/>
</dbReference>
<reference evidence="5 6" key="1">
    <citation type="submission" date="2022-10" db="EMBL/GenBank/DDBJ databases">
        <title>Chitinophaga nivalis PC15 sp. nov., isolated from Pyeongchang county, South Korea.</title>
        <authorList>
            <person name="Trinh H.N."/>
        </authorList>
    </citation>
    <scope>NUCLEOTIDE SEQUENCE [LARGE SCALE GENOMIC DNA]</scope>
    <source>
        <strain evidence="5 6">PC14</strain>
    </source>
</reference>
<dbReference type="PRINTS" id="PR00032">
    <property type="entry name" value="HTHARAC"/>
</dbReference>
<evidence type="ECO:0000259" key="4">
    <source>
        <dbReference type="PROSITE" id="PS01124"/>
    </source>
</evidence>
<keyword evidence="1" id="KW-0805">Transcription regulation</keyword>
<keyword evidence="6" id="KW-1185">Reference proteome</keyword>
<accession>A0ABT3IPR4</accession>
<evidence type="ECO:0000313" key="5">
    <source>
        <dbReference type="EMBL" id="MCW3485962.1"/>
    </source>
</evidence>
<dbReference type="PROSITE" id="PS00041">
    <property type="entry name" value="HTH_ARAC_FAMILY_1"/>
    <property type="match status" value="1"/>
</dbReference>
<name>A0ABT3IPR4_9BACT</name>
<protein>
    <submittedName>
        <fullName evidence="5">AraC family transcriptional regulator</fullName>
    </submittedName>
</protein>
<sequence length="333" mass="37665">MGVKIMNDANVVLLSEEAPFDSEKWTSREIVEETQELNRHFGSAKVREFHFDGVHIIDCTADLYENILIASEEILPRVMMLFVEQGNMVTSVEGMRKSLAFSSKEHNLLYTPYLCETAAVSKQRDIQVFGLSYTPERFLELADHSGRVLHTLANNVAGNKSVLLADKINLQLTPRMLSIFAEVRQCQFKGGLKKLFLQSKAIELLALQCEQIENGTRNKENVAAQKVATSDLEKLHHARELLLQHLQEPLSLAQLARVTGLNEFKLKSGFKHVFDNTVFGYLSEQRLELSRKLLLDTNKPLSEIAEQAGFSSPQHFSNAFRKKFGVSPGKMRM</sequence>
<dbReference type="PROSITE" id="PS01124">
    <property type="entry name" value="HTH_ARAC_FAMILY_2"/>
    <property type="match status" value="1"/>
</dbReference>
<dbReference type="SMART" id="SM00342">
    <property type="entry name" value="HTH_ARAC"/>
    <property type="match status" value="1"/>
</dbReference>
<dbReference type="InterPro" id="IPR053142">
    <property type="entry name" value="PchR_regulatory_protein"/>
</dbReference>
<dbReference type="Pfam" id="PF12833">
    <property type="entry name" value="HTH_18"/>
    <property type="match status" value="1"/>
</dbReference>
<dbReference type="InterPro" id="IPR009057">
    <property type="entry name" value="Homeodomain-like_sf"/>
</dbReference>